<keyword evidence="9" id="KW-0067">ATP-binding</keyword>
<evidence type="ECO:0000256" key="4">
    <source>
        <dbReference type="ARBA" id="ARBA00022553"/>
    </source>
</evidence>
<dbReference type="SMART" id="SM00091">
    <property type="entry name" value="PAS"/>
    <property type="match status" value="1"/>
</dbReference>
<evidence type="ECO:0000256" key="2">
    <source>
        <dbReference type="ARBA" id="ARBA00004370"/>
    </source>
</evidence>
<keyword evidence="19" id="KW-1185">Reference proteome</keyword>
<dbReference type="InterPro" id="IPR005467">
    <property type="entry name" value="His_kinase_dom"/>
</dbReference>
<keyword evidence="10 14" id="KW-1133">Transmembrane helix</keyword>
<feature type="transmembrane region" description="Helical" evidence="14">
    <location>
        <begin position="27"/>
        <end position="48"/>
    </location>
</feature>
<dbReference type="InterPro" id="IPR000014">
    <property type="entry name" value="PAS"/>
</dbReference>
<dbReference type="InterPro" id="IPR042240">
    <property type="entry name" value="CHASE_sf"/>
</dbReference>
<dbReference type="Pfam" id="PF07730">
    <property type="entry name" value="HisKA_3"/>
    <property type="match status" value="1"/>
</dbReference>
<reference evidence="19" key="1">
    <citation type="submission" date="2017-04" db="EMBL/GenBank/DDBJ databases">
        <authorList>
            <person name="Varghese N."/>
            <person name="Submissions S."/>
        </authorList>
    </citation>
    <scope>NUCLEOTIDE SEQUENCE [LARGE SCALE GENOMIC DNA]</scope>
    <source>
        <strain evidence="19">Ballard 720</strain>
    </source>
</reference>
<keyword evidence="4" id="KW-0597">Phosphoprotein</keyword>
<evidence type="ECO:0000256" key="12">
    <source>
        <dbReference type="ARBA" id="ARBA00023136"/>
    </source>
</evidence>
<dbReference type="SMART" id="SM00387">
    <property type="entry name" value="HATPase_c"/>
    <property type="match status" value="1"/>
</dbReference>
<dbReference type="Gene3D" id="3.30.450.20">
    <property type="entry name" value="PAS domain"/>
    <property type="match status" value="1"/>
</dbReference>
<dbReference type="GO" id="GO:0005524">
    <property type="term" value="F:ATP binding"/>
    <property type="evidence" value="ECO:0007669"/>
    <property type="project" value="UniProtKB-KW"/>
</dbReference>
<accession>A0A1X7GG55</accession>
<keyword evidence="7" id="KW-0547">Nucleotide-binding</keyword>
<evidence type="ECO:0000259" key="17">
    <source>
        <dbReference type="PROSITE" id="PS50113"/>
    </source>
</evidence>
<dbReference type="PANTHER" id="PTHR24421:SF10">
    <property type="entry name" value="NITRATE_NITRITE SENSOR PROTEIN NARQ"/>
    <property type="match status" value="1"/>
</dbReference>
<comment type="catalytic activity">
    <reaction evidence="1">
        <text>ATP + protein L-histidine = ADP + protein N-phospho-L-histidine.</text>
        <dbReference type="EC" id="2.7.13.3"/>
    </reaction>
</comment>
<dbReference type="CDD" id="cd00130">
    <property type="entry name" value="PAS"/>
    <property type="match status" value="1"/>
</dbReference>
<dbReference type="InterPro" id="IPR011712">
    <property type="entry name" value="Sig_transdc_His_kin_sub3_dim/P"/>
</dbReference>
<dbReference type="GeneID" id="95552831"/>
<keyword evidence="12 14" id="KW-0472">Membrane</keyword>
<feature type="transmembrane region" description="Helical" evidence="14">
    <location>
        <begin position="318"/>
        <end position="342"/>
    </location>
</feature>
<evidence type="ECO:0000256" key="5">
    <source>
        <dbReference type="ARBA" id="ARBA00022679"/>
    </source>
</evidence>
<dbReference type="InterPro" id="IPR013767">
    <property type="entry name" value="PAS_fold"/>
</dbReference>
<dbReference type="RefSeq" id="WP_085229759.1">
    <property type="nucleotide sequence ID" value="NZ_BSQD01000008.1"/>
</dbReference>
<feature type="domain" description="PAC" evidence="17">
    <location>
        <begin position="436"/>
        <end position="490"/>
    </location>
</feature>
<dbReference type="InterPro" id="IPR000700">
    <property type="entry name" value="PAS-assoc_C"/>
</dbReference>
<keyword evidence="13" id="KW-0175">Coiled coil</keyword>
<dbReference type="SMART" id="SM01079">
    <property type="entry name" value="CHASE"/>
    <property type="match status" value="1"/>
</dbReference>
<dbReference type="OrthoDB" id="9813412at2"/>
<dbReference type="InterPro" id="IPR006189">
    <property type="entry name" value="CHASE_dom"/>
</dbReference>
<dbReference type="GO" id="GO:0046983">
    <property type="term" value="F:protein dimerization activity"/>
    <property type="evidence" value="ECO:0007669"/>
    <property type="project" value="InterPro"/>
</dbReference>
<evidence type="ECO:0000259" key="16">
    <source>
        <dbReference type="PROSITE" id="PS50112"/>
    </source>
</evidence>
<evidence type="ECO:0000256" key="14">
    <source>
        <dbReference type="SAM" id="Phobius"/>
    </source>
</evidence>
<dbReference type="InterPro" id="IPR050482">
    <property type="entry name" value="Sensor_HK_TwoCompSys"/>
</dbReference>
<dbReference type="SUPFAM" id="SSF55874">
    <property type="entry name" value="ATPase domain of HSP90 chaperone/DNA topoisomerase II/histidine kinase"/>
    <property type="match status" value="1"/>
</dbReference>
<evidence type="ECO:0000256" key="1">
    <source>
        <dbReference type="ARBA" id="ARBA00000085"/>
    </source>
</evidence>
<dbReference type="Pfam" id="PF02518">
    <property type="entry name" value="HATPase_c"/>
    <property type="match status" value="1"/>
</dbReference>
<evidence type="ECO:0000313" key="19">
    <source>
        <dbReference type="Proteomes" id="UP000192911"/>
    </source>
</evidence>
<dbReference type="GO" id="GO:0006355">
    <property type="term" value="P:regulation of DNA-templated transcription"/>
    <property type="evidence" value="ECO:0007669"/>
    <property type="project" value="InterPro"/>
</dbReference>
<keyword evidence="5" id="KW-0808">Transferase</keyword>
<dbReference type="Pfam" id="PF00989">
    <property type="entry name" value="PAS"/>
    <property type="match status" value="1"/>
</dbReference>
<dbReference type="Gene3D" id="1.20.5.1930">
    <property type="match status" value="1"/>
</dbReference>
<keyword evidence="11" id="KW-0902">Two-component regulatory system</keyword>
<evidence type="ECO:0000256" key="8">
    <source>
        <dbReference type="ARBA" id="ARBA00022777"/>
    </source>
</evidence>
<dbReference type="EC" id="2.7.13.3" evidence="3"/>
<feature type="coiled-coil region" evidence="13">
    <location>
        <begin position="481"/>
        <end position="512"/>
    </location>
</feature>
<dbReference type="GO" id="GO:0016020">
    <property type="term" value="C:membrane"/>
    <property type="evidence" value="ECO:0007669"/>
    <property type="project" value="UniProtKB-SubCell"/>
</dbReference>
<dbReference type="NCBIfam" id="TIGR00229">
    <property type="entry name" value="sensory_box"/>
    <property type="match status" value="1"/>
</dbReference>
<comment type="subcellular location">
    <subcellularLocation>
        <location evidence="2">Membrane</location>
    </subcellularLocation>
</comment>
<dbReference type="SUPFAM" id="SSF55785">
    <property type="entry name" value="PYP-like sensor domain (PAS domain)"/>
    <property type="match status" value="1"/>
</dbReference>
<dbReference type="PROSITE" id="PS50113">
    <property type="entry name" value="PAC"/>
    <property type="match status" value="1"/>
</dbReference>
<keyword evidence="8" id="KW-0418">Kinase</keyword>
<dbReference type="GO" id="GO:0000155">
    <property type="term" value="F:phosphorelay sensor kinase activity"/>
    <property type="evidence" value="ECO:0007669"/>
    <property type="project" value="InterPro"/>
</dbReference>
<dbReference type="STRING" id="28094.SAMN06295900_115148"/>
<protein>
    <recommendedName>
        <fullName evidence="3">histidine kinase</fullName>
        <ecNumber evidence="3">2.7.13.3</ecNumber>
    </recommendedName>
</protein>
<feature type="domain" description="PAS" evidence="16">
    <location>
        <begin position="361"/>
        <end position="408"/>
    </location>
</feature>
<evidence type="ECO:0000256" key="9">
    <source>
        <dbReference type="ARBA" id="ARBA00022840"/>
    </source>
</evidence>
<feature type="domain" description="Histidine kinase" evidence="15">
    <location>
        <begin position="512"/>
        <end position="713"/>
    </location>
</feature>
<keyword evidence="6 14" id="KW-0812">Transmembrane</keyword>
<evidence type="ECO:0000256" key="6">
    <source>
        <dbReference type="ARBA" id="ARBA00022692"/>
    </source>
</evidence>
<gene>
    <name evidence="18" type="ORF">SAMN06295900_115148</name>
</gene>
<evidence type="ECO:0000313" key="18">
    <source>
        <dbReference type="EMBL" id="SMF69235.1"/>
    </source>
</evidence>
<dbReference type="CDD" id="cd16917">
    <property type="entry name" value="HATPase_UhpB-NarQ-NarX-like"/>
    <property type="match status" value="1"/>
</dbReference>
<evidence type="ECO:0000256" key="3">
    <source>
        <dbReference type="ARBA" id="ARBA00012438"/>
    </source>
</evidence>
<sequence length="721" mass="77152">MPAAGLPTPPVPRKHSAGRRAAARGPLAAAVLTAAVVLAITSITAFIVREHLIDAARSSFDARAARVTADLRRELGLCTEVLRGASGLVAAEEASPGTPLSADAWERYVARLALEDAPPCVRTLDYARAPGAPSAAGAGPTSGTPEGVPARLLLTWPRRGDSTADQMLGLRPDTRAALLRAADSGEPALLVRRSQMAEGPESPDAAGRARVDLYLPVYRVAPIPLAPAARRAALAGYVAAQLDTEYLFASVAARTPHIDIRVAAGSPALALYPPGSALLDIRDDSPRFRRTDTLRFGGQVLALAYATDDPALTSPADFGSAAFVAAGCVAALLAGLGAYVFARRHGPRTAAGGERALSSLTEARMMAIIRSSSEAIITIDEVQRIVIFNPMAEQVFRCSAMEAIGETLDRFIPARYREVHRKHVEQFGATGVAERQMGRQRILTGLRADGEEFPIEASISQIADGDGRHFYTVMLRDATERLKAENELKASRQELRKLSANLQNVREEEKTRIARELHDDLGQQLTALKMDLSSVQQLLAGATTVPPAAVAQLQGMRRLIDSTVGSVRRIAADLRPVMLDDLGLLPAIDWLLNDFKTRYGIEVERRIELGDMLLSRNGATTVFRIVQEALTNVVRHAEATRVSVALTAQTDQCTVRVADDGRGATPAQTEGRGEKSFGLLGIRERAHILGGSVSIETAVKRGFTITVILPLAAIQQEEALP</sequence>
<dbReference type="Gene3D" id="3.30.450.350">
    <property type="entry name" value="CHASE domain"/>
    <property type="match status" value="1"/>
</dbReference>
<organism evidence="18 19">
    <name type="scientific">Trinickia caryophylli</name>
    <name type="common">Paraburkholderia caryophylli</name>
    <dbReference type="NCBI Taxonomy" id="28094"/>
    <lineage>
        <taxon>Bacteria</taxon>
        <taxon>Pseudomonadati</taxon>
        <taxon>Pseudomonadota</taxon>
        <taxon>Betaproteobacteria</taxon>
        <taxon>Burkholderiales</taxon>
        <taxon>Burkholderiaceae</taxon>
        <taxon>Trinickia</taxon>
    </lineage>
</organism>
<dbReference type="InterPro" id="IPR035965">
    <property type="entry name" value="PAS-like_dom_sf"/>
</dbReference>
<dbReference type="AlphaFoldDB" id="A0A1X7GG55"/>
<dbReference type="PROSITE" id="PS50109">
    <property type="entry name" value="HIS_KIN"/>
    <property type="match status" value="1"/>
</dbReference>
<dbReference type="Pfam" id="PF03924">
    <property type="entry name" value="CHASE"/>
    <property type="match status" value="1"/>
</dbReference>
<evidence type="ECO:0000256" key="7">
    <source>
        <dbReference type="ARBA" id="ARBA00022741"/>
    </source>
</evidence>
<dbReference type="InterPro" id="IPR003594">
    <property type="entry name" value="HATPase_dom"/>
</dbReference>
<evidence type="ECO:0000256" key="13">
    <source>
        <dbReference type="SAM" id="Coils"/>
    </source>
</evidence>
<evidence type="ECO:0000256" key="10">
    <source>
        <dbReference type="ARBA" id="ARBA00022989"/>
    </source>
</evidence>
<dbReference type="InterPro" id="IPR036890">
    <property type="entry name" value="HATPase_C_sf"/>
</dbReference>
<evidence type="ECO:0000256" key="11">
    <source>
        <dbReference type="ARBA" id="ARBA00023012"/>
    </source>
</evidence>
<dbReference type="Proteomes" id="UP000192911">
    <property type="component" value="Unassembled WGS sequence"/>
</dbReference>
<dbReference type="Gene3D" id="3.30.565.10">
    <property type="entry name" value="Histidine kinase-like ATPase, C-terminal domain"/>
    <property type="match status" value="1"/>
</dbReference>
<evidence type="ECO:0000259" key="15">
    <source>
        <dbReference type="PROSITE" id="PS50109"/>
    </source>
</evidence>
<proteinExistence type="predicted"/>
<name>A0A1X7GG55_TRICW</name>
<dbReference type="EMBL" id="FXAH01000015">
    <property type="protein sequence ID" value="SMF69235.1"/>
    <property type="molecule type" value="Genomic_DNA"/>
</dbReference>
<dbReference type="PROSITE" id="PS50112">
    <property type="entry name" value="PAS"/>
    <property type="match status" value="1"/>
</dbReference>
<dbReference type="PANTHER" id="PTHR24421">
    <property type="entry name" value="NITRATE/NITRITE SENSOR PROTEIN NARX-RELATED"/>
    <property type="match status" value="1"/>
</dbReference>